<dbReference type="STRING" id="3880.G7KAA0"/>
<dbReference type="GO" id="GO:0009725">
    <property type="term" value="P:response to hormone"/>
    <property type="evidence" value="ECO:0007669"/>
    <property type="project" value="InterPro"/>
</dbReference>
<reference evidence="2 4" key="2">
    <citation type="journal article" date="2014" name="BMC Genomics">
        <title>An improved genome release (version Mt4.0) for the model legume Medicago truncatula.</title>
        <authorList>
            <person name="Tang H."/>
            <person name="Krishnakumar V."/>
            <person name="Bidwell S."/>
            <person name="Rosen B."/>
            <person name="Chan A."/>
            <person name="Zhou S."/>
            <person name="Gentzbittel L."/>
            <person name="Childs K.L."/>
            <person name="Yandell M."/>
            <person name="Gundlach H."/>
            <person name="Mayer K.F."/>
            <person name="Schwartz D.C."/>
            <person name="Town C.D."/>
        </authorList>
    </citation>
    <scope>GENOME REANNOTATION</scope>
    <source>
        <strain evidence="3 4">cv. Jemalong A17</strain>
    </source>
</reference>
<gene>
    <name evidence="2" type="ordered locus">MTR_5g062960</name>
</gene>
<sequence>MDAVELVVKSMAFEVLYYPRANWIDFVEDANVVDDGMKISWTSGMKVKLPLKKEESSNSKMIFYQPRGTNSDVYKAPSNVPNWRMLQVKWDEPEISQNPNRVNPWQVELINHTHVSSEDPFIPMMEFPSTPGSLNQTLLNCDTFPAGMQKARHDHLSESGSSNFLNDKGDVFFGNNLMAVLHLTTYQNPVLWEQFNGRVE</sequence>
<organism evidence="2 4">
    <name type="scientific">Medicago truncatula</name>
    <name type="common">Barrel medic</name>
    <name type="synonym">Medicago tribuloides</name>
    <dbReference type="NCBI Taxonomy" id="3880"/>
    <lineage>
        <taxon>Eukaryota</taxon>
        <taxon>Viridiplantae</taxon>
        <taxon>Streptophyta</taxon>
        <taxon>Embryophyta</taxon>
        <taxon>Tracheophyta</taxon>
        <taxon>Spermatophyta</taxon>
        <taxon>Magnoliopsida</taxon>
        <taxon>eudicotyledons</taxon>
        <taxon>Gunneridae</taxon>
        <taxon>Pentapetalae</taxon>
        <taxon>rosids</taxon>
        <taxon>fabids</taxon>
        <taxon>Fabales</taxon>
        <taxon>Fabaceae</taxon>
        <taxon>Papilionoideae</taxon>
        <taxon>50 kb inversion clade</taxon>
        <taxon>NPAAA clade</taxon>
        <taxon>Hologalegina</taxon>
        <taxon>IRL clade</taxon>
        <taxon>Trifolieae</taxon>
        <taxon>Medicago</taxon>
    </lineage>
</organism>
<reference evidence="3" key="3">
    <citation type="submission" date="2015-04" db="UniProtKB">
        <authorList>
            <consortium name="EnsemblPlants"/>
        </authorList>
    </citation>
    <scope>IDENTIFICATION</scope>
    <source>
        <strain evidence="3">cv. Jemalong A17</strain>
    </source>
</reference>
<evidence type="ECO:0000313" key="4">
    <source>
        <dbReference type="Proteomes" id="UP000002051"/>
    </source>
</evidence>
<dbReference type="EnsemblPlants" id="AES98002">
    <property type="protein sequence ID" value="AES98002"/>
    <property type="gene ID" value="MTR_5g062960"/>
</dbReference>
<dbReference type="AlphaFoldDB" id="G7KAA0"/>
<dbReference type="Pfam" id="PF06507">
    <property type="entry name" value="ARF_AD"/>
    <property type="match status" value="1"/>
</dbReference>
<evidence type="ECO:0000313" key="3">
    <source>
        <dbReference type="EnsemblPlants" id="AES98002"/>
    </source>
</evidence>
<dbReference type="HOGENOM" id="CLU_1368025_0_0_1"/>
<dbReference type="PaxDb" id="3880-AES98002"/>
<evidence type="ECO:0000259" key="1">
    <source>
        <dbReference type="Pfam" id="PF06507"/>
    </source>
</evidence>
<feature type="domain" description="Auxin response factor" evidence="1">
    <location>
        <begin position="26"/>
        <end position="110"/>
    </location>
</feature>
<dbReference type="InterPro" id="IPR010525">
    <property type="entry name" value="ARF_dom"/>
</dbReference>
<dbReference type="EMBL" id="CM001221">
    <property type="protein sequence ID" value="AES98002.1"/>
    <property type="molecule type" value="Genomic_DNA"/>
</dbReference>
<dbReference type="Gene3D" id="2.30.30.1040">
    <property type="match status" value="1"/>
</dbReference>
<dbReference type="GO" id="GO:0003677">
    <property type="term" value="F:DNA binding"/>
    <property type="evidence" value="ECO:0007669"/>
    <property type="project" value="InterPro"/>
</dbReference>
<dbReference type="PANTHER" id="PTHR31384">
    <property type="entry name" value="AUXIN RESPONSE FACTOR 4-RELATED"/>
    <property type="match status" value="1"/>
</dbReference>
<evidence type="ECO:0000313" key="2">
    <source>
        <dbReference type="EMBL" id="AES98002.1"/>
    </source>
</evidence>
<dbReference type="PANTHER" id="PTHR31384:SF94">
    <property type="entry name" value="AUXIN RESPONSE FACTOR 17"/>
    <property type="match status" value="1"/>
</dbReference>
<dbReference type="InterPro" id="IPR044835">
    <property type="entry name" value="ARF_plant"/>
</dbReference>
<accession>G7KAA0</accession>
<dbReference type="Proteomes" id="UP000002051">
    <property type="component" value="Chromosome 5"/>
</dbReference>
<dbReference type="GO" id="GO:0006355">
    <property type="term" value="P:regulation of DNA-templated transcription"/>
    <property type="evidence" value="ECO:0007669"/>
    <property type="project" value="InterPro"/>
</dbReference>
<reference evidence="2 4" key="1">
    <citation type="journal article" date="2011" name="Nature">
        <title>The Medicago genome provides insight into the evolution of rhizobial symbioses.</title>
        <authorList>
            <person name="Young N.D."/>
            <person name="Debelle F."/>
            <person name="Oldroyd G.E."/>
            <person name="Geurts R."/>
            <person name="Cannon S.B."/>
            <person name="Udvardi M.K."/>
            <person name="Benedito V.A."/>
            <person name="Mayer K.F."/>
            <person name="Gouzy J."/>
            <person name="Schoof H."/>
            <person name="Van de Peer Y."/>
            <person name="Proost S."/>
            <person name="Cook D.R."/>
            <person name="Meyers B.C."/>
            <person name="Spannagl M."/>
            <person name="Cheung F."/>
            <person name="De Mita S."/>
            <person name="Krishnakumar V."/>
            <person name="Gundlach H."/>
            <person name="Zhou S."/>
            <person name="Mudge J."/>
            <person name="Bharti A.K."/>
            <person name="Murray J.D."/>
            <person name="Naoumkina M.A."/>
            <person name="Rosen B."/>
            <person name="Silverstein K.A."/>
            <person name="Tang H."/>
            <person name="Rombauts S."/>
            <person name="Zhao P.X."/>
            <person name="Zhou P."/>
            <person name="Barbe V."/>
            <person name="Bardou P."/>
            <person name="Bechner M."/>
            <person name="Bellec A."/>
            <person name="Berger A."/>
            <person name="Berges H."/>
            <person name="Bidwell S."/>
            <person name="Bisseling T."/>
            <person name="Choisne N."/>
            <person name="Couloux A."/>
            <person name="Denny R."/>
            <person name="Deshpande S."/>
            <person name="Dai X."/>
            <person name="Doyle J.J."/>
            <person name="Dudez A.M."/>
            <person name="Farmer A.D."/>
            <person name="Fouteau S."/>
            <person name="Franken C."/>
            <person name="Gibelin C."/>
            <person name="Gish J."/>
            <person name="Goldstein S."/>
            <person name="Gonzalez A.J."/>
            <person name="Green P.J."/>
            <person name="Hallab A."/>
            <person name="Hartog M."/>
            <person name="Hua A."/>
            <person name="Humphray S.J."/>
            <person name="Jeong D.H."/>
            <person name="Jing Y."/>
            <person name="Jocker A."/>
            <person name="Kenton S.M."/>
            <person name="Kim D.J."/>
            <person name="Klee K."/>
            <person name="Lai H."/>
            <person name="Lang C."/>
            <person name="Lin S."/>
            <person name="Macmil S.L."/>
            <person name="Magdelenat G."/>
            <person name="Matthews L."/>
            <person name="McCorrison J."/>
            <person name="Monaghan E.L."/>
            <person name="Mun J.H."/>
            <person name="Najar F.Z."/>
            <person name="Nicholson C."/>
            <person name="Noirot C."/>
            <person name="O'Bleness M."/>
            <person name="Paule C.R."/>
            <person name="Poulain J."/>
            <person name="Prion F."/>
            <person name="Qin B."/>
            <person name="Qu C."/>
            <person name="Retzel E.F."/>
            <person name="Riddle C."/>
            <person name="Sallet E."/>
            <person name="Samain S."/>
            <person name="Samson N."/>
            <person name="Sanders I."/>
            <person name="Saurat O."/>
            <person name="Scarpelli C."/>
            <person name="Schiex T."/>
            <person name="Segurens B."/>
            <person name="Severin A.J."/>
            <person name="Sherrier D.J."/>
            <person name="Shi R."/>
            <person name="Sims S."/>
            <person name="Singer S.R."/>
            <person name="Sinharoy S."/>
            <person name="Sterck L."/>
            <person name="Viollet A."/>
            <person name="Wang B.B."/>
            <person name="Wang K."/>
            <person name="Wang M."/>
            <person name="Wang X."/>
            <person name="Warfsmann J."/>
            <person name="Weissenbach J."/>
            <person name="White D.D."/>
            <person name="White J.D."/>
            <person name="Wiley G.B."/>
            <person name="Wincker P."/>
            <person name="Xing Y."/>
            <person name="Yang L."/>
            <person name="Yao Z."/>
            <person name="Ying F."/>
            <person name="Zhai J."/>
            <person name="Zhou L."/>
            <person name="Zuber A."/>
            <person name="Denarie J."/>
            <person name="Dixon R.A."/>
            <person name="May G.D."/>
            <person name="Schwartz D.C."/>
            <person name="Rogers J."/>
            <person name="Quetier F."/>
            <person name="Town C.D."/>
            <person name="Roe B.A."/>
        </authorList>
    </citation>
    <scope>NUCLEOTIDE SEQUENCE [LARGE SCALE GENOMIC DNA]</scope>
    <source>
        <strain evidence="2">A17</strain>
        <strain evidence="3 4">cv. Jemalong A17</strain>
    </source>
</reference>
<dbReference type="eggNOG" id="ENOG502QVP0">
    <property type="taxonomic scope" value="Eukaryota"/>
</dbReference>
<dbReference type="GO" id="GO:0005634">
    <property type="term" value="C:nucleus"/>
    <property type="evidence" value="ECO:0007669"/>
    <property type="project" value="InterPro"/>
</dbReference>
<keyword evidence="4" id="KW-1185">Reference proteome</keyword>
<name>G7KAA0_MEDTR</name>
<proteinExistence type="predicted"/>
<protein>
    <submittedName>
        <fullName evidence="2">Auxin response factor</fullName>
    </submittedName>
</protein>